<evidence type="ECO:0000313" key="1">
    <source>
        <dbReference type="EMBL" id="OHT22681.1"/>
    </source>
</evidence>
<dbReference type="PROSITE" id="PS51257">
    <property type="entry name" value="PROKAR_LIPOPROTEIN"/>
    <property type="match status" value="1"/>
</dbReference>
<proteinExistence type="predicted"/>
<evidence type="ECO:0000313" key="2">
    <source>
        <dbReference type="Proteomes" id="UP000179588"/>
    </source>
</evidence>
<dbReference type="EMBL" id="LVIE01000212">
    <property type="protein sequence ID" value="OHT22681.1"/>
    <property type="molecule type" value="Genomic_DNA"/>
</dbReference>
<sequence length="268" mass="30509">MRIFYCFIISLSLLACSPSENRILTAVKKAISEHYPEPDTIQYKDISVYRNIDDATICGEFNAKNSNGEFIGYQPFVSQVVISDNIDILSINIRNRNNSSSFPSLICENHGYEGAKSAQNRQRQEFMNNINKLAVIEENIHDESVRKRVVTHLINRAKEIYDSELSADTLKIVDNGEGRYVSIIAYKKGNDIYFTSLLNSAIYDLEPFNNNIVKYIHTNENDKNLAVIGNYDTEIEDDDQEEPEMFILAKEILENGIPYANTVLSAKN</sequence>
<comment type="caution">
    <text evidence="1">The sequence shown here is derived from an EMBL/GenBank/DDBJ whole genome shotgun (WGS) entry which is preliminary data.</text>
</comment>
<dbReference type="Proteomes" id="UP000179588">
    <property type="component" value="Unassembled WGS sequence"/>
</dbReference>
<accession>A0A1S1HMN7</accession>
<dbReference type="AlphaFoldDB" id="A0A1S1HMN7"/>
<name>A0A1S1HMN7_PROST</name>
<reference evidence="1 2" key="1">
    <citation type="submission" date="2016-03" db="EMBL/GenBank/DDBJ databases">
        <title>Genome sequence of Providencia stuartii strain, isolated from the salivary glands of larval Lucilia sericata.</title>
        <authorList>
            <person name="Yuan Y."/>
            <person name="Zhang Y."/>
            <person name="Fu S."/>
            <person name="Crippen T.L."/>
            <person name="Visi D."/>
            <person name="Benbow M.E."/>
            <person name="Allen M."/>
            <person name="Tomberlin J.K."/>
            <person name="Sze S.-H."/>
            <person name="Tarone A.M."/>
        </authorList>
    </citation>
    <scope>NUCLEOTIDE SEQUENCE [LARGE SCALE GENOMIC DNA]</scope>
    <source>
        <strain evidence="1 2">Crippen</strain>
    </source>
</reference>
<organism evidence="1 2">
    <name type="scientific">Providencia stuartii</name>
    <dbReference type="NCBI Taxonomy" id="588"/>
    <lineage>
        <taxon>Bacteria</taxon>
        <taxon>Pseudomonadati</taxon>
        <taxon>Pseudomonadota</taxon>
        <taxon>Gammaproteobacteria</taxon>
        <taxon>Enterobacterales</taxon>
        <taxon>Morganellaceae</taxon>
        <taxon>Providencia</taxon>
    </lineage>
</organism>
<keyword evidence="2" id="KW-1185">Reference proteome</keyword>
<protein>
    <recommendedName>
        <fullName evidence="3">Lipoprotein</fullName>
    </recommendedName>
</protein>
<gene>
    <name evidence="1" type="ORF">A3Q29_09215</name>
</gene>
<evidence type="ECO:0008006" key="3">
    <source>
        <dbReference type="Google" id="ProtNLM"/>
    </source>
</evidence>
<dbReference type="OrthoDB" id="9157170at2"/>